<dbReference type="Proteomes" id="UP000781958">
    <property type="component" value="Unassembled WGS sequence"/>
</dbReference>
<proteinExistence type="predicted"/>
<evidence type="ECO:0000256" key="1">
    <source>
        <dbReference type="SAM" id="MobiDB-lite"/>
    </source>
</evidence>
<comment type="caution">
    <text evidence="3">The sequence shown here is derived from an EMBL/GenBank/DDBJ whole genome shotgun (WGS) entry which is preliminary data.</text>
</comment>
<feature type="chain" id="PRO_5045402975" evidence="2">
    <location>
        <begin position="24"/>
        <end position="417"/>
    </location>
</feature>
<gene>
    <name evidence="3" type="ORF">J2851_003353</name>
</gene>
<evidence type="ECO:0000313" key="3">
    <source>
        <dbReference type="EMBL" id="MBP2293570.1"/>
    </source>
</evidence>
<keyword evidence="4" id="KW-1185">Reference proteome</keyword>
<name>A0ABS4SM17_9PROT</name>
<keyword evidence="2" id="KW-0732">Signal</keyword>
<protein>
    <submittedName>
        <fullName evidence="3">Uncharacterized protein</fullName>
    </submittedName>
</protein>
<dbReference type="RefSeq" id="WP_209767496.1">
    <property type="nucleotide sequence ID" value="NZ_JAGINP010000011.1"/>
</dbReference>
<evidence type="ECO:0000313" key="4">
    <source>
        <dbReference type="Proteomes" id="UP000781958"/>
    </source>
</evidence>
<feature type="region of interest" description="Disordered" evidence="1">
    <location>
        <begin position="48"/>
        <end position="98"/>
    </location>
</feature>
<organism evidence="3 4">
    <name type="scientific">Azospirillum rugosum</name>
    <dbReference type="NCBI Taxonomy" id="416170"/>
    <lineage>
        <taxon>Bacteria</taxon>
        <taxon>Pseudomonadati</taxon>
        <taxon>Pseudomonadota</taxon>
        <taxon>Alphaproteobacteria</taxon>
        <taxon>Rhodospirillales</taxon>
        <taxon>Azospirillaceae</taxon>
        <taxon>Azospirillum</taxon>
    </lineage>
</organism>
<sequence length="417" mass="42970">MTDTAAAVALSALLLLGATAAHAAGPQVAELVPVDPPVMYYPLPPSRTPAPAPAAPAAQAPAGQAPAGQAPAGQAPAPGTAPTKSGPSVLEDGWEGGPAKDKDGKFAYCAIEGRFDTGHTLMVARNPRGEVNLGIGIPGAELPGGQQWKVKVSVDGKLTRDRIAVAPKPDMLVVPNGKDDELYNAMMSGKELVFSSDSDRIVFQLKGTKKILGDLKTCVDKAGDVPPMTTASGTGKDGKAKGPALPAGLADLLRAAGVRDAQSVPLDNIPKEERPADLAWRIGPIMGGIKERVVGDDAKLADLTEAYVEAMKKRCDGTHAATLNLMEEFPGLSLRTGAMDCTLKEGNLHVSLTFFLSSAHLFTVLFHESADADKALADKVRDNLAEVLRKIASAPAPAAQAGAPAATPATGSEKAKP</sequence>
<dbReference type="EMBL" id="JAGINP010000011">
    <property type="protein sequence ID" value="MBP2293570.1"/>
    <property type="molecule type" value="Genomic_DNA"/>
</dbReference>
<feature type="signal peptide" evidence="2">
    <location>
        <begin position="1"/>
        <end position="23"/>
    </location>
</feature>
<reference evidence="3 4" key="1">
    <citation type="submission" date="2021-03" db="EMBL/GenBank/DDBJ databases">
        <title>Genomic Encyclopedia of Type Strains, Phase III (KMG-III): the genomes of soil and plant-associated and newly described type strains.</title>
        <authorList>
            <person name="Whitman W."/>
        </authorList>
    </citation>
    <scope>NUCLEOTIDE SEQUENCE [LARGE SCALE GENOMIC DNA]</scope>
    <source>
        <strain evidence="3 4">IMMIB AFH-6</strain>
    </source>
</reference>
<accession>A0ABS4SM17</accession>
<evidence type="ECO:0000256" key="2">
    <source>
        <dbReference type="SAM" id="SignalP"/>
    </source>
</evidence>
<feature type="compositionally biased region" description="Low complexity" evidence="1">
    <location>
        <begin position="55"/>
        <end position="83"/>
    </location>
</feature>
<feature type="region of interest" description="Disordered" evidence="1">
    <location>
        <begin position="395"/>
        <end position="417"/>
    </location>
</feature>